<dbReference type="RefSeq" id="WP_316969758.1">
    <property type="nucleotide sequence ID" value="NZ_JARFPL010000042.1"/>
</dbReference>
<dbReference type="Pfam" id="PF13379">
    <property type="entry name" value="NMT1_2"/>
    <property type="match status" value="1"/>
</dbReference>
<keyword evidence="2" id="KW-1185">Reference proteome</keyword>
<sequence>MTEEIRIGYLSTLYHTSLILKGSDLGGELGVEVSWRLFPTGTDMIDAFGREELDLEYIGLPPAIIGIGRGLRIRCVAGGHMEGTVLVGLAGIRQRRTVRESLSQFRGRSIGTPKRGSIHDVILRQMVTSAGFEDEIEIKNYDWADFILDAMIDGEVEGGCGTPPLAVLAIQKLSAEIVLPPELMWPKNPSYGIVATEELIEGSPRFLEGFLRRHEDASNLIRTRPLVAAGMVAEAPPTIDADFALEVYRLSPKYCASLSREYIDATMAFASLLKETGAIPGEVKAGEIFEMTAIERVHPEGDHYRDPGNL</sequence>
<dbReference type="Proteomes" id="UP001215956">
    <property type="component" value="Unassembled WGS sequence"/>
</dbReference>
<organism evidence="1 2">
    <name type="scientific">Candidatus Methanocrinis alkalitolerans</name>
    <dbReference type="NCBI Taxonomy" id="3033395"/>
    <lineage>
        <taxon>Archaea</taxon>
        <taxon>Methanobacteriati</taxon>
        <taxon>Methanobacteriota</taxon>
        <taxon>Stenosarchaea group</taxon>
        <taxon>Methanomicrobia</taxon>
        <taxon>Methanotrichales</taxon>
        <taxon>Methanotrichaceae</taxon>
        <taxon>Methanocrinis</taxon>
    </lineage>
</organism>
<protein>
    <submittedName>
        <fullName evidence="1">ABC transporter substrate-binding protein</fullName>
    </submittedName>
</protein>
<evidence type="ECO:0000313" key="1">
    <source>
        <dbReference type="EMBL" id="MDF0594060.1"/>
    </source>
</evidence>
<dbReference type="EMBL" id="JARFPL010000042">
    <property type="protein sequence ID" value="MDF0594060.1"/>
    <property type="molecule type" value="Genomic_DNA"/>
</dbReference>
<dbReference type="SUPFAM" id="SSF53850">
    <property type="entry name" value="Periplasmic binding protein-like II"/>
    <property type="match status" value="1"/>
</dbReference>
<proteinExistence type="predicted"/>
<gene>
    <name evidence="1" type="ORF">P0O24_10760</name>
</gene>
<accession>A0ABT5XH67</accession>
<name>A0ABT5XH67_9EURY</name>
<comment type="caution">
    <text evidence="1">The sequence shown here is derived from an EMBL/GenBank/DDBJ whole genome shotgun (WGS) entry which is preliminary data.</text>
</comment>
<evidence type="ECO:0000313" key="2">
    <source>
        <dbReference type="Proteomes" id="UP001215956"/>
    </source>
</evidence>
<reference evidence="1 2" key="1">
    <citation type="submission" date="2023-03" db="EMBL/GenBank/DDBJ databases">
        <title>Whole genome sequencing of Methanotrichaceae archaeon M04Ac.</title>
        <authorList>
            <person name="Khomyakova M.A."/>
            <person name="Merkel A.Y."/>
            <person name="Slobodkin A.I."/>
        </authorList>
    </citation>
    <scope>NUCLEOTIDE SEQUENCE [LARGE SCALE GENOMIC DNA]</scope>
    <source>
        <strain evidence="1 2">M04Ac</strain>
    </source>
</reference>
<dbReference type="Gene3D" id="3.40.190.10">
    <property type="entry name" value="Periplasmic binding protein-like II"/>
    <property type="match status" value="2"/>
</dbReference>
<dbReference type="PANTHER" id="PTHR30024">
    <property type="entry name" value="ALIPHATIC SULFONATES-BINDING PROTEIN-RELATED"/>
    <property type="match status" value="1"/>
</dbReference>